<keyword evidence="5" id="KW-1185">Reference proteome</keyword>
<feature type="transmembrane region" description="Helical" evidence="3">
    <location>
        <begin position="262"/>
        <end position="281"/>
    </location>
</feature>
<dbReference type="RefSeq" id="WP_131958670.1">
    <property type="nucleotide sequence ID" value="NZ_SMFL01000004.1"/>
</dbReference>
<keyword evidence="2" id="KW-0802">TPR repeat</keyword>
<dbReference type="PANTHER" id="PTHR44858">
    <property type="entry name" value="TETRATRICOPEPTIDE REPEAT PROTEIN 6"/>
    <property type="match status" value="1"/>
</dbReference>
<evidence type="ECO:0000313" key="4">
    <source>
        <dbReference type="EMBL" id="TDE15407.1"/>
    </source>
</evidence>
<gene>
    <name evidence="4" type="ORF">E0F88_12915</name>
</gene>
<dbReference type="PANTHER" id="PTHR44858:SF1">
    <property type="entry name" value="UDP-N-ACETYLGLUCOSAMINE--PEPTIDE N-ACETYLGLUCOSAMINYLTRANSFERASE SPINDLY-RELATED"/>
    <property type="match status" value="1"/>
</dbReference>
<comment type="caution">
    <text evidence="4">The sequence shown here is derived from an EMBL/GenBank/DDBJ whole genome shotgun (WGS) entry which is preliminary data.</text>
</comment>
<organism evidence="4 5">
    <name type="scientific">Dyadobacter psychrotolerans</name>
    <dbReference type="NCBI Taxonomy" id="2541721"/>
    <lineage>
        <taxon>Bacteria</taxon>
        <taxon>Pseudomonadati</taxon>
        <taxon>Bacteroidota</taxon>
        <taxon>Cytophagia</taxon>
        <taxon>Cytophagales</taxon>
        <taxon>Spirosomataceae</taxon>
        <taxon>Dyadobacter</taxon>
    </lineage>
</organism>
<dbReference type="InterPro" id="IPR011990">
    <property type="entry name" value="TPR-like_helical_dom_sf"/>
</dbReference>
<name>A0A4R5DPC0_9BACT</name>
<feature type="transmembrane region" description="Helical" evidence="3">
    <location>
        <begin position="231"/>
        <end position="250"/>
    </location>
</feature>
<feature type="transmembrane region" description="Helical" evidence="3">
    <location>
        <begin position="207"/>
        <end position="224"/>
    </location>
</feature>
<accession>A0A4R5DPC0</accession>
<dbReference type="EMBL" id="SMFL01000004">
    <property type="protein sequence ID" value="TDE15407.1"/>
    <property type="molecule type" value="Genomic_DNA"/>
</dbReference>
<feature type="transmembrane region" description="Helical" evidence="3">
    <location>
        <begin position="183"/>
        <end position="201"/>
    </location>
</feature>
<keyword evidence="1" id="KW-0677">Repeat</keyword>
<dbReference type="AlphaFoldDB" id="A0A4R5DPC0"/>
<proteinExistence type="predicted"/>
<reference evidence="4 5" key="1">
    <citation type="submission" date="2019-03" db="EMBL/GenBank/DDBJ databases">
        <title>Dyadobacter AR-3-6 sp. nov., isolated from arctic soil.</title>
        <authorList>
            <person name="Chaudhary D.K."/>
        </authorList>
    </citation>
    <scope>NUCLEOTIDE SEQUENCE [LARGE SCALE GENOMIC DNA]</scope>
    <source>
        <strain evidence="4 5">AR-3-6</strain>
    </source>
</reference>
<dbReference type="Proteomes" id="UP000294850">
    <property type="component" value="Unassembled WGS sequence"/>
</dbReference>
<evidence type="ECO:0000256" key="3">
    <source>
        <dbReference type="SAM" id="Phobius"/>
    </source>
</evidence>
<keyword evidence="3" id="KW-0812">Transmembrane</keyword>
<sequence>MELLMVLAVFGYIYYLRNYADLRTRSEKEEQNLMEGIKLYQDNQIQDAFNFFDQRIRSNPRSAVAYLYRARCYKTFEDLKAAMNDLNTGLSYDESVFGLHLEKGKLHFGKEQYELALASLNKAVFNAGELDPESYYWRALTRQHLNQDKEAKSDFEKEAQILENRKNGAVDARIDEPFLDRRLVANSLMVVCTSAILIVVVKDAESIHLPYLMAAFSAVAIGFVEPVKGWILAIMQCVLMIGGYFVLTHVPESGGKRELENFSLYGSSVLVFAGSFLGAFLKRAINQE</sequence>
<evidence type="ECO:0000313" key="5">
    <source>
        <dbReference type="Proteomes" id="UP000294850"/>
    </source>
</evidence>
<dbReference type="OrthoDB" id="935503at2"/>
<protein>
    <submittedName>
        <fullName evidence="4">Uncharacterized protein</fullName>
    </submittedName>
</protein>
<dbReference type="Gene3D" id="1.25.40.10">
    <property type="entry name" value="Tetratricopeptide repeat domain"/>
    <property type="match status" value="2"/>
</dbReference>
<keyword evidence="3" id="KW-1133">Transmembrane helix</keyword>
<evidence type="ECO:0000256" key="1">
    <source>
        <dbReference type="ARBA" id="ARBA00022737"/>
    </source>
</evidence>
<dbReference type="SUPFAM" id="SSF48452">
    <property type="entry name" value="TPR-like"/>
    <property type="match status" value="1"/>
</dbReference>
<dbReference type="InterPro" id="IPR019734">
    <property type="entry name" value="TPR_rpt"/>
</dbReference>
<keyword evidence="3" id="KW-0472">Membrane</keyword>
<evidence type="ECO:0000256" key="2">
    <source>
        <dbReference type="ARBA" id="ARBA00022803"/>
    </source>
</evidence>
<dbReference type="InterPro" id="IPR050498">
    <property type="entry name" value="Ycf3"/>
</dbReference>
<dbReference type="SMART" id="SM00028">
    <property type="entry name" value="TPR"/>
    <property type="match status" value="2"/>
</dbReference>